<dbReference type="SUPFAM" id="SSF51735">
    <property type="entry name" value="NAD(P)-binding Rossmann-fold domains"/>
    <property type="match status" value="1"/>
</dbReference>
<comment type="caution">
    <text evidence="4">The sequence shown here is derived from an EMBL/GenBank/DDBJ whole genome shotgun (WGS) entry which is preliminary data.</text>
</comment>
<sequence>MSTTTSTTSTTDTSPDLPLAGQRAVVMGGSSGIGEATAALFAADGAEVVVTGRDREKLEAAARRIGGRTTAYRLDGTDPAGIDAFFARSGPVDHLVLALSGAAGAGPFAELDLAELETGFAAKFWPYVRILQAALPRLRADGSVTLVTAASARAAFPGTAGLAAINGALEAMVPPLAVELAPLRINAVSPGVVETPWWDAVPAEQREALFEGFAKSSPVGRIGRPGDIARALHLLATNGFVTGVVLDCTGGANLPTGR</sequence>
<accession>A0A2I0SR57</accession>
<evidence type="ECO:0000256" key="2">
    <source>
        <dbReference type="ARBA" id="ARBA00023002"/>
    </source>
</evidence>
<gene>
    <name evidence="4" type="ORF">CW362_14145</name>
</gene>
<dbReference type="InterPro" id="IPR002347">
    <property type="entry name" value="SDR_fam"/>
</dbReference>
<evidence type="ECO:0000313" key="4">
    <source>
        <dbReference type="EMBL" id="PKT72406.1"/>
    </source>
</evidence>
<organism evidence="4 5">
    <name type="scientific">Streptomyces populi</name>
    <dbReference type="NCBI Taxonomy" id="2058924"/>
    <lineage>
        <taxon>Bacteria</taxon>
        <taxon>Bacillati</taxon>
        <taxon>Actinomycetota</taxon>
        <taxon>Actinomycetes</taxon>
        <taxon>Kitasatosporales</taxon>
        <taxon>Streptomycetaceae</taxon>
        <taxon>Streptomyces</taxon>
    </lineage>
</organism>
<proteinExistence type="inferred from homology"/>
<dbReference type="Gene3D" id="3.40.50.720">
    <property type="entry name" value="NAD(P)-binding Rossmann-like Domain"/>
    <property type="match status" value="1"/>
</dbReference>
<protein>
    <submittedName>
        <fullName evidence="4">Short-chain dehydrogenase</fullName>
    </submittedName>
</protein>
<feature type="region of interest" description="Disordered" evidence="3">
    <location>
        <begin position="1"/>
        <end position="20"/>
    </location>
</feature>
<name>A0A2I0SR57_9ACTN</name>
<dbReference type="OrthoDB" id="9806974at2"/>
<dbReference type="PANTHER" id="PTHR43477">
    <property type="entry name" value="DIHYDROANTICAPSIN 7-DEHYDROGENASE"/>
    <property type="match status" value="1"/>
</dbReference>
<evidence type="ECO:0000256" key="1">
    <source>
        <dbReference type="ARBA" id="ARBA00006484"/>
    </source>
</evidence>
<comment type="similarity">
    <text evidence="1">Belongs to the short-chain dehydrogenases/reductases (SDR) family.</text>
</comment>
<dbReference type="InterPro" id="IPR051122">
    <property type="entry name" value="SDR_DHRS6-like"/>
</dbReference>
<keyword evidence="2" id="KW-0560">Oxidoreductase</keyword>
<dbReference type="RefSeq" id="WP_103549790.1">
    <property type="nucleotide sequence ID" value="NZ_KZ626861.1"/>
</dbReference>
<dbReference type="EMBL" id="PJOS01000022">
    <property type="protein sequence ID" value="PKT72406.1"/>
    <property type="molecule type" value="Genomic_DNA"/>
</dbReference>
<keyword evidence="5" id="KW-1185">Reference proteome</keyword>
<dbReference type="AlphaFoldDB" id="A0A2I0SR57"/>
<reference evidence="4 5" key="1">
    <citation type="submission" date="2017-12" db="EMBL/GenBank/DDBJ databases">
        <title>Streptomyces populusis sp. nov., a novel endophytic actinobacterium isolated from stems of Populus adenopoda Maxim.</title>
        <authorList>
            <person name="Wang Z."/>
        </authorList>
    </citation>
    <scope>NUCLEOTIDE SEQUENCE [LARGE SCALE GENOMIC DNA]</scope>
    <source>
        <strain evidence="4 5">A249</strain>
    </source>
</reference>
<evidence type="ECO:0000313" key="5">
    <source>
        <dbReference type="Proteomes" id="UP000236178"/>
    </source>
</evidence>
<feature type="compositionally biased region" description="Low complexity" evidence="3">
    <location>
        <begin position="1"/>
        <end position="14"/>
    </location>
</feature>
<dbReference type="PANTHER" id="PTHR43477:SF1">
    <property type="entry name" value="DIHYDROANTICAPSIN 7-DEHYDROGENASE"/>
    <property type="match status" value="1"/>
</dbReference>
<evidence type="ECO:0000256" key="3">
    <source>
        <dbReference type="SAM" id="MobiDB-lite"/>
    </source>
</evidence>
<dbReference type="Proteomes" id="UP000236178">
    <property type="component" value="Unassembled WGS sequence"/>
</dbReference>
<dbReference type="InterPro" id="IPR036291">
    <property type="entry name" value="NAD(P)-bd_dom_sf"/>
</dbReference>
<dbReference type="PRINTS" id="PR00081">
    <property type="entry name" value="GDHRDH"/>
</dbReference>
<dbReference type="Pfam" id="PF13561">
    <property type="entry name" value="adh_short_C2"/>
    <property type="match status" value="1"/>
</dbReference>
<dbReference type="GO" id="GO:0016491">
    <property type="term" value="F:oxidoreductase activity"/>
    <property type="evidence" value="ECO:0007669"/>
    <property type="project" value="UniProtKB-KW"/>
</dbReference>